<reference evidence="2" key="1">
    <citation type="journal article" date="2022" name="Microb. Genom.">
        <title>A global pangenome for the wheat fungal pathogen Pyrenophora tritici-repentis and prediction of effector protein structural homology.</title>
        <authorList>
            <person name="Moolhuijzen P.M."/>
            <person name="See P.T."/>
            <person name="Shi G."/>
            <person name="Powell H.R."/>
            <person name="Cockram J."/>
            <person name="Jorgensen L.N."/>
            <person name="Benslimane H."/>
            <person name="Strelkov S.E."/>
            <person name="Turner J."/>
            <person name="Liu Z."/>
            <person name="Moffat C.S."/>
        </authorList>
    </citation>
    <scope>NUCLEOTIDE SEQUENCE [LARGE SCALE GENOMIC DNA]</scope>
</reference>
<sequence>MNDSEEFRACDVVLFIYPQTEAKHPTSPLKLP</sequence>
<evidence type="ECO:0000313" key="2">
    <source>
        <dbReference type="Proteomes" id="UP000249757"/>
    </source>
</evidence>
<evidence type="ECO:0000313" key="1">
    <source>
        <dbReference type="EMBL" id="KAI1512878.1"/>
    </source>
</evidence>
<dbReference type="EMBL" id="NRDI02000010">
    <property type="protein sequence ID" value="KAI1512878.1"/>
    <property type="molecule type" value="Genomic_DNA"/>
</dbReference>
<dbReference type="Proteomes" id="UP000249757">
    <property type="component" value="Unassembled WGS sequence"/>
</dbReference>
<protein>
    <submittedName>
        <fullName evidence="1">Uncharacterized protein</fullName>
    </submittedName>
</protein>
<gene>
    <name evidence="1" type="ORF">Ptr86124_007898</name>
</gene>
<dbReference type="AlphaFoldDB" id="A0A922SZC7"/>
<name>A0A922SZC7_9PLEO</name>
<comment type="caution">
    <text evidence="1">The sequence shown here is derived from an EMBL/GenBank/DDBJ whole genome shotgun (WGS) entry which is preliminary data.</text>
</comment>
<proteinExistence type="predicted"/>
<keyword evidence="2" id="KW-1185">Reference proteome</keyword>
<accession>A0A922SZC7</accession>
<organism evidence="1 2">
    <name type="scientific">Pyrenophora tritici-repentis</name>
    <dbReference type="NCBI Taxonomy" id="45151"/>
    <lineage>
        <taxon>Eukaryota</taxon>
        <taxon>Fungi</taxon>
        <taxon>Dikarya</taxon>
        <taxon>Ascomycota</taxon>
        <taxon>Pezizomycotina</taxon>
        <taxon>Dothideomycetes</taxon>
        <taxon>Pleosporomycetidae</taxon>
        <taxon>Pleosporales</taxon>
        <taxon>Pleosporineae</taxon>
        <taxon>Pleosporaceae</taxon>
        <taxon>Pyrenophora</taxon>
    </lineage>
</organism>